<evidence type="ECO:0000256" key="6">
    <source>
        <dbReference type="ARBA" id="ARBA00022989"/>
    </source>
</evidence>
<name>A0A2D3W3T5_9BACT</name>
<dbReference type="InterPro" id="IPR002010">
    <property type="entry name" value="T3SS_IM_R"/>
</dbReference>
<evidence type="ECO:0000256" key="7">
    <source>
        <dbReference type="ARBA" id="ARBA00023136"/>
    </source>
</evidence>
<evidence type="ECO:0000256" key="5">
    <source>
        <dbReference type="ARBA" id="ARBA00022692"/>
    </source>
</evidence>
<dbReference type="EMBL" id="DLUG01000182">
    <property type="protein sequence ID" value="DAB36052.1"/>
    <property type="molecule type" value="Genomic_DNA"/>
</dbReference>
<evidence type="ECO:0000256" key="10">
    <source>
        <dbReference type="RuleBase" id="RU362071"/>
    </source>
</evidence>
<dbReference type="NCBIfam" id="TIGR01400">
    <property type="entry name" value="fliR"/>
    <property type="match status" value="1"/>
</dbReference>
<dbReference type="GO" id="GO:0006605">
    <property type="term" value="P:protein targeting"/>
    <property type="evidence" value="ECO:0007669"/>
    <property type="project" value="UniProtKB-UniRule"/>
</dbReference>
<dbReference type="RefSeq" id="WP_041962859.1">
    <property type="nucleotide sequence ID" value="NZ_AP014724.1"/>
</dbReference>
<sequence>MESLIRLFGEEHVILFFLLFARLSGLFAFFPFFSHATIPLSIKTSITFFMVIFLYPLLPPLPFVPTLLNLLLAILSELLIGLIGGLMLTIVLSILQMAGMQIAFVMGFTMASVMDPQTSSSVPVISQILALIGLMVILAFNGHHQMLLFIADSLTLLPLGTFYPHMNVLTYLIKATTGIFVYGFVLSFPVVAFSLLLDVVFGMLMKTMPQFNLLVVGFPIRIAVSFVVLIAVLASMMLIFKREFIEAMNHLSLLFLR</sequence>
<protein>
    <recommendedName>
        <fullName evidence="3 9">Flagellar biosynthetic protein FliR</fullName>
    </recommendedName>
</protein>
<keyword evidence="11" id="KW-0966">Cell projection</keyword>
<dbReference type="PANTHER" id="PTHR30065:SF8">
    <property type="entry name" value="FLAGELLAR BIOSYNTHETIC PROTEIN FLIR"/>
    <property type="match status" value="1"/>
</dbReference>
<evidence type="ECO:0000313" key="12">
    <source>
        <dbReference type="Proteomes" id="UP000231638"/>
    </source>
</evidence>
<evidence type="ECO:0000256" key="1">
    <source>
        <dbReference type="ARBA" id="ARBA00002578"/>
    </source>
</evidence>
<organism evidence="11 12">
    <name type="scientific">Sulfurospirillum cavolei</name>
    <dbReference type="NCBI Taxonomy" id="366522"/>
    <lineage>
        <taxon>Bacteria</taxon>
        <taxon>Pseudomonadati</taxon>
        <taxon>Campylobacterota</taxon>
        <taxon>Epsilonproteobacteria</taxon>
        <taxon>Campylobacterales</taxon>
        <taxon>Sulfurospirillaceae</taxon>
        <taxon>Sulfurospirillum</taxon>
    </lineage>
</organism>
<evidence type="ECO:0000256" key="2">
    <source>
        <dbReference type="ARBA" id="ARBA00009772"/>
    </source>
</evidence>
<evidence type="ECO:0000256" key="3">
    <source>
        <dbReference type="ARBA" id="ARBA00021717"/>
    </source>
</evidence>
<comment type="similarity">
    <text evidence="2 10">Belongs to the FliR/MopE/SpaR family.</text>
</comment>
<dbReference type="GO" id="GO:0044780">
    <property type="term" value="P:bacterial-type flagellum assembly"/>
    <property type="evidence" value="ECO:0007669"/>
    <property type="project" value="UniProtKB-UniRule"/>
</dbReference>
<comment type="subcellular location">
    <subcellularLocation>
        <location evidence="10">Cell membrane</location>
        <topology evidence="10">Multi-pass membrane protein</topology>
    </subcellularLocation>
    <subcellularLocation>
        <location evidence="10">Bacterial flagellum basal body</location>
    </subcellularLocation>
</comment>
<keyword evidence="4 10" id="KW-1003">Cell membrane</keyword>
<keyword evidence="5 10" id="KW-0812">Transmembrane</keyword>
<dbReference type="Pfam" id="PF01311">
    <property type="entry name" value="Bac_export_1"/>
    <property type="match status" value="1"/>
</dbReference>
<dbReference type="GO" id="GO:0005886">
    <property type="term" value="C:plasma membrane"/>
    <property type="evidence" value="ECO:0007669"/>
    <property type="project" value="UniProtKB-SubCell"/>
</dbReference>
<keyword evidence="7 10" id="KW-0472">Membrane</keyword>
<keyword evidence="11" id="KW-0282">Flagellum</keyword>
<comment type="function">
    <text evidence="1 10">Role in flagellar biosynthesis.</text>
</comment>
<dbReference type="STRING" id="366522.GCA_001548055_02283"/>
<dbReference type="PRINTS" id="PR00953">
    <property type="entry name" value="TYPE3IMRPROT"/>
</dbReference>
<dbReference type="AlphaFoldDB" id="A0A2D3W3T5"/>
<reference evidence="11 12" key="1">
    <citation type="journal article" date="2017" name="Front. Microbiol.">
        <title>Comparative Genomic Analysis of the Class Epsilonproteobacteria and Proposed Reclassification to Epsilonbacteraeota (phyl. nov.).</title>
        <authorList>
            <person name="Waite D.W."/>
            <person name="Vanwonterghem I."/>
            <person name="Rinke C."/>
            <person name="Parks D.H."/>
            <person name="Zhang Y."/>
            <person name="Takai K."/>
            <person name="Sievert S.M."/>
            <person name="Simon J."/>
            <person name="Campbell B.J."/>
            <person name="Hanson T.E."/>
            <person name="Woyke T."/>
            <person name="Klotz M.G."/>
            <person name="Hugenholtz P."/>
        </authorList>
    </citation>
    <scope>NUCLEOTIDE SEQUENCE [LARGE SCALE GENOMIC DNA]</scope>
    <source>
        <strain evidence="11">UBA11420</strain>
    </source>
</reference>
<keyword evidence="11" id="KW-0969">Cilium</keyword>
<feature type="transmembrane region" description="Helical" evidence="10">
    <location>
        <begin position="213"/>
        <end position="240"/>
    </location>
</feature>
<keyword evidence="6 10" id="KW-1133">Transmembrane helix</keyword>
<comment type="caution">
    <text evidence="11">The sequence shown here is derived from an EMBL/GenBank/DDBJ whole genome shotgun (WGS) entry which is preliminary data.</text>
</comment>
<dbReference type="GO" id="GO:0009425">
    <property type="term" value="C:bacterial-type flagellum basal body"/>
    <property type="evidence" value="ECO:0007669"/>
    <property type="project" value="UniProtKB-SubCell"/>
</dbReference>
<feature type="transmembrane region" description="Helical" evidence="10">
    <location>
        <begin position="70"/>
        <end position="91"/>
    </location>
</feature>
<evidence type="ECO:0000313" key="11">
    <source>
        <dbReference type="EMBL" id="DAB36052.1"/>
    </source>
</evidence>
<dbReference type="InterPro" id="IPR006303">
    <property type="entry name" value="FliR"/>
</dbReference>
<evidence type="ECO:0000256" key="4">
    <source>
        <dbReference type="ARBA" id="ARBA00022475"/>
    </source>
</evidence>
<dbReference type="Proteomes" id="UP000231638">
    <property type="component" value="Unassembled WGS sequence"/>
</dbReference>
<evidence type="ECO:0000256" key="9">
    <source>
        <dbReference type="NCBIfam" id="TIGR01400"/>
    </source>
</evidence>
<dbReference type="PANTHER" id="PTHR30065">
    <property type="entry name" value="FLAGELLAR BIOSYNTHETIC PROTEIN FLIR"/>
    <property type="match status" value="1"/>
</dbReference>
<feature type="transmembrane region" description="Helical" evidence="10">
    <location>
        <begin position="179"/>
        <end position="201"/>
    </location>
</feature>
<evidence type="ECO:0000256" key="8">
    <source>
        <dbReference type="ARBA" id="ARBA00023143"/>
    </source>
</evidence>
<feature type="transmembrane region" description="Helical" evidence="10">
    <location>
        <begin position="120"/>
        <end position="140"/>
    </location>
</feature>
<feature type="transmembrane region" description="Helical" evidence="10">
    <location>
        <begin position="147"/>
        <end position="173"/>
    </location>
</feature>
<gene>
    <name evidence="11" type="ORF">CFH80_06930</name>
</gene>
<keyword evidence="8 10" id="KW-0975">Bacterial flagellum</keyword>
<accession>A0A2D3W3T5</accession>
<feature type="transmembrane region" description="Helical" evidence="10">
    <location>
        <begin position="12"/>
        <end position="33"/>
    </location>
</feature>
<proteinExistence type="inferred from homology"/>